<dbReference type="AlphaFoldDB" id="A0A1M4EMD7"/>
<keyword evidence="2" id="KW-1133">Transmembrane helix</keyword>
<keyword evidence="2" id="KW-0472">Membrane</keyword>
<dbReference type="EMBL" id="LT559118">
    <property type="protein sequence ID" value="SBO99733.1"/>
    <property type="molecule type" value="Genomic_DNA"/>
</dbReference>
<dbReference type="Gene3D" id="2.160.20.80">
    <property type="entry name" value="E3 ubiquitin-protein ligase SopA"/>
    <property type="match status" value="1"/>
</dbReference>
<dbReference type="RefSeq" id="WP_225268375.1">
    <property type="nucleotide sequence ID" value="NZ_CP084058.1"/>
</dbReference>
<evidence type="ECO:0000313" key="3">
    <source>
        <dbReference type="EMBL" id="SBO99733.1"/>
    </source>
</evidence>
<feature type="region of interest" description="Disordered" evidence="1">
    <location>
        <begin position="143"/>
        <end position="191"/>
    </location>
</feature>
<feature type="transmembrane region" description="Helical" evidence="2">
    <location>
        <begin position="52"/>
        <end position="73"/>
    </location>
</feature>
<name>A0A1M4EMD7_9ACTN</name>
<reference evidence="3" key="1">
    <citation type="submission" date="2016-04" db="EMBL/GenBank/DDBJ databases">
        <authorList>
            <person name="Evans L.H."/>
            <person name="Alamgir A."/>
            <person name="Owens N."/>
            <person name="Weber N.D."/>
            <person name="Virtaneva K."/>
            <person name="Barbian K."/>
            <person name="Babar A."/>
            <person name="Rosenke K."/>
        </authorList>
    </citation>
    <scope>NUCLEOTIDE SEQUENCE</scope>
    <source>
        <strain evidence="3">Nono1</strain>
    </source>
</reference>
<gene>
    <name evidence="3" type="ORF">BN4615_P9249</name>
</gene>
<sequence>MKPLSIVVTLTAVVLVAAMGWLLGPGAAWWLTHVDGVTGLSGEKLAAAVDAVRGRALAVATGLAALAAVYYTARNADTARRTFQLGERGHDTDRYGKAVEQLGSDAAPVRLGGLYALEQLAENNPALRQRIVDVISAYLRMPYTPPRDEGQEGGGQGGPRTVPGGRSIASDAVTGGEPTASGATTGTGPAVTGAGPAVTGAGLTVAGAGEAFAGDVVSAGEAVPGGVMGGGGGRIHGRDPREERQVRLTAQRILTAHLRRPALVERRGWQRLPPPPDAFWPGIRLDLTAAALIGFDFATCRASEALFNEAAFYGTARFDGATFEGSASFGNAIFHDGASFVATGFDGSAWFRGATFRYGAGFGRAVFLNGADFSQVTLHGDAWFGEVVFHNAVSFQGAVLHGEAYFDGAAFNSLAWFGQVSQGRSVHLAGAFVTPQALGVEHQWPPGWLVERDGKGGGVLRQQVSTDTGAEQEAGPDLPA</sequence>
<organism evidence="3">
    <name type="scientific">Nonomuraea gerenzanensis</name>
    <dbReference type="NCBI Taxonomy" id="93944"/>
    <lineage>
        <taxon>Bacteria</taxon>
        <taxon>Bacillati</taxon>
        <taxon>Actinomycetota</taxon>
        <taxon>Actinomycetes</taxon>
        <taxon>Streptosporangiales</taxon>
        <taxon>Streptosporangiaceae</taxon>
        <taxon>Nonomuraea</taxon>
    </lineage>
</organism>
<dbReference type="Pfam" id="PF13576">
    <property type="entry name" value="Pentapeptide_3"/>
    <property type="match status" value="2"/>
</dbReference>
<accession>A0A1M4EMD7</accession>
<dbReference type="InterPro" id="IPR001646">
    <property type="entry name" value="5peptide_repeat"/>
</dbReference>
<evidence type="ECO:0000256" key="1">
    <source>
        <dbReference type="SAM" id="MobiDB-lite"/>
    </source>
</evidence>
<evidence type="ECO:0008006" key="4">
    <source>
        <dbReference type="Google" id="ProtNLM"/>
    </source>
</evidence>
<evidence type="ECO:0000256" key="2">
    <source>
        <dbReference type="SAM" id="Phobius"/>
    </source>
</evidence>
<feature type="region of interest" description="Disordered" evidence="1">
    <location>
        <begin position="459"/>
        <end position="480"/>
    </location>
</feature>
<keyword evidence="2" id="KW-0812">Transmembrane</keyword>
<feature type="compositionally biased region" description="Low complexity" evidence="1">
    <location>
        <begin position="174"/>
        <end position="191"/>
    </location>
</feature>
<feature type="region of interest" description="Disordered" evidence="1">
    <location>
        <begin position="224"/>
        <end position="243"/>
    </location>
</feature>
<protein>
    <recommendedName>
        <fullName evidence="4">Pentapeptide repeat family protein</fullName>
    </recommendedName>
</protein>
<proteinExistence type="predicted"/>